<dbReference type="AlphaFoldDB" id="A0A9D2ZXX4"/>
<comment type="caution">
    <text evidence="2">The sequence shown here is derived from an EMBL/GenBank/DDBJ whole genome shotgun (WGS) entry which is preliminary data.</text>
</comment>
<protein>
    <recommendedName>
        <fullName evidence="4">Ig-like domain-containing protein</fullName>
    </recommendedName>
</protein>
<evidence type="ECO:0000313" key="3">
    <source>
        <dbReference type="Proteomes" id="UP000787156"/>
    </source>
</evidence>
<evidence type="ECO:0008006" key="4">
    <source>
        <dbReference type="Google" id="ProtNLM"/>
    </source>
</evidence>
<reference evidence="2" key="1">
    <citation type="journal article" date="2021" name="PeerJ">
        <title>Extensive microbial diversity within the chicken gut microbiome revealed by metagenomics and culture.</title>
        <authorList>
            <person name="Gilroy R."/>
            <person name="Ravi A."/>
            <person name="Getino M."/>
            <person name="Pursley I."/>
            <person name="Horton D.L."/>
            <person name="Alikhan N.F."/>
            <person name="Baker D."/>
            <person name="Gharbi K."/>
            <person name="Hall N."/>
            <person name="Watson M."/>
            <person name="Adriaenssens E.M."/>
            <person name="Foster-Nyarko E."/>
            <person name="Jarju S."/>
            <person name="Secka A."/>
            <person name="Antonio M."/>
            <person name="Oren A."/>
            <person name="Chaudhuri R.R."/>
            <person name="La Ragione R."/>
            <person name="Hildebrand F."/>
            <person name="Pallen M.J."/>
        </authorList>
    </citation>
    <scope>NUCLEOTIDE SEQUENCE</scope>
    <source>
        <strain evidence="2">CHK135-1449</strain>
    </source>
</reference>
<feature type="chain" id="PRO_5038561599" description="Ig-like domain-containing protein" evidence="1">
    <location>
        <begin position="26"/>
        <end position="512"/>
    </location>
</feature>
<proteinExistence type="predicted"/>
<sequence>MINQQLSTKLSALALALLLAGCGGGGSEGYYNTGTDQPSTGGGADLPEENKLTNVQIQYLPLVEKLNARGDTYTVSVRVMNEGAILPNMDVKVESTDASKNKAAIEYISSETGEEGSETGFKTDGQGIARFNIKIDSGLSEEVIAEILKGVQVKVSVNDSKGKTLASEPFVISSYDPKANQDVESPSKYDLSIFTDKQALAVMNDRITVQVRLKALNSVDTVNNKPVHISLENQLSNISIESNQVASTNTDGYVAFTIASASGNLTDQQIASMLAQGLKYKIQVVEQGVVTLEESKVIDLVKYIDESLNGGIESFESKVKLGALKSSNENYVQQVELALGDEYANQDITISSRAIEYSKGQYYFSNNIGLYPLSSTICTLNNSPVKNENGFDWNNNPITYTSLVSEKLKMGGKDINNVVYLNKAGAIDSKYSFLKVKTDDKGKAIIDLVYDKSYSKWLKLSLSARVENQSVPFGFTYDFQLPLLETDYDDQTAIGPNMISPFGTSDDCFNAQ</sequence>
<reference evidence="2" key="2">
    <citation type="submission" date="2021-09" db="EMBL/GenBank/DDBJ databases">
        <authorList>
            <person name="Gilroy R."/>
        </authorList>
    </citation>
    <scope>NUCLEOTIDE SEQUENCE</scope>
    <source>
        <strain evidence="2">CHK135-1449</strain>
    </source>
</reference>
<dbReference type="Proteomes" id="UP000787156">
    <property type="component" value="Unassembled WGS sequence"/>
</dbReference>
<organism evidence="2 3">
    <name type="scientific">Acinetobacter lwoffii</name>
    <dbReference type="NCBI Taxonomy" id="28090"/>
    <lineage>
        <taxon>Bacteria</taxon>
        <taxon>Pseudomonadati</taxon>
        <taxon>Pseudomonadota</taxon>
        <taxon>Gammaproteobacteria</taxon>
        <taxon>Moraxellales</taxon>
        <taxon>Moraxellaceae</taxon>
        <taxon>Acinetobacter</taxon>
    </lineage>
</organism>
<evidence type="ECO:0000256" key="1">
    <source>
        <dbReference type="SAM" id="SignalP"/>
    </source>
</evidence>
<keyword evidence="1" id="KW-0732">Signal</keyword>
<name>A0A9D2ZXX4_ACILW</name>
<dbReference type="EMBL" id="DYWX01000010">
    <property type="protein sequence ID" value="HJF26779.1"/>
    <property type="molecule type" value="Genomic_DNA"/>
</dbReference>
<evidence type="ECO:0000313" key="2">
    <source>
        <dbReference type="EMBL" id="HJF26779.1"/>
    </source>
</evidence>
<accession>A0A9D2ZXX4</accession>
<feature type="signal peptide" evidence="1">
    <location>
        <begin position="1"/>
        <end position="25"/>
    </location>
</feature>
<gene>
    <name evidence="2" type="ORF">K8V79_00730</name>
</gene>